<evidence type="ECO:0000256" key="1">
    <source>
        <dbReference type="SAM" id="Phobius"/>
    </source>
</evidence>
<dbReference type="AlphaFoldDB" id="A0A0E9PZZ9"/>
<keyword evidence="1" id="KW-0812">Transmembrane</keyword>
<organism evidence="2">
    <name type="scientific">Anguilla anguilla</name>
    <name type="common">European freshwater eel</name>
    <name type="synonym">Muraena anguilla</name>
    <dbReference type="NCBI Taxonomy" id="7936"/>
    <lineage>
        <taxon>Eukaryota</taxon>
        <taxon>Metazoa</taxon>
        <taxon>Chordata</taxon>
        <taxon>Craniata</taxon>
        <taxon>Vertebrata</taxon>
        <taxon>Euteleostomi</taxon>
        <taxon>Actinopterygii</taxon>
        <taxon>Neopterygii</taxon>
        <taxon>Teleostei</taxon>
        <taxon>Anguilliformes</taxon>
        <taxon>Anguillidae</taxon>
        <taxon>Anguilla</taxon>
    </lineage>
</organism>
<proteinExistence type="predicted"/>
<reference evidence="2" key="2">
    <citation type="journal article" date="2015" name="Fish Shellfish Immunol.">
        <title>Early steps in the European eel (Anguilla anguilla)-Vibrio vulnificus interaction in the gills: Role of the RtxA13 toxin.</title>
        <authorList>
            <person name="Callol A."/>
            <person name="Pajuelo D."/>
            <person name="Ebbesson L."/>
            <person name="Teles M."/>
            <person name="MacKenzie S."/>
            <person name="Amaro C."/>
        </authorList>
    </citation>
    <scope>NUCLEOTIDE SEQUENCE</scope>
</reference>
<evidence type="ECO:0000313" key="2">
    <source>
        <dbReference type="EMBL" id="JAH09660.1"/>
    </source>
</evidence>
<feature type="transmembrane region" description="Helical" evidence="1">
    <location>
        <begin position="12"/>
        <end position="32"/>
    </location>
</feature>
<keyword evidence="1" id="KW-0472">Membrane</keyword>
<protein>
    <submittedName>
        <fullName evidence="2">Uncharacterized protein</fullName>
    </submittedName>
</protein>
<sequence length="40" mass="4556">MSLPIMKLRFPIAWCPCVYLFVLGCTTSVLIFKTLYCVLA</sequence>
<keyword evidence="1" id="KW-1133">Transmembrane helix</keyword>
<accession>A0A0E9PZZ9</accession>
<dbReference type="EMBL" id="GBXM01098917">
    <property type="protein sequence ID" value="JAH09660.1"/>
    <property type="molecule type" value="Transcribed_RNA"/>
</dbReference>
<reference evidence="2" key="1">
    <citation type="submission" date="2014-11" db="EMBL/GenBank/DDBJ databases">
        <authorList>
            <person name="Amaro Gonzalez C."/>
        </authorList>
    </citation>
    <scope>NUCLEOTIDE SEQUENCE</scope>
</reference>
<dbReference type="PROSITE" id="PS51257">
    <property type="entry name" value="PROKAR_LIPOPROTEIN"/>
    <property type="match status" value="1"/>
</dbReference>
<name>A0A0E9PZZ9_ANGAN</name>